<feature type="compositionally biased region" description="Basic and acidic residues" evidence="4">
    <location>
        <begin position="288"/>
        <end position="307"/>
    </location>
</feature>
<evidence type="ECO:0000256" key="4">
    <source>
        <dbReference type="SAM" id="MobiDB-lite"/>
    </source>
</evidence>
<dbReference type="Pfam" id="PF00031">
    <property type="entry name" value="Cystatin"/>
    <property type="match status" value="2"/>
</dbReference>
<keyword evidence="8" id="KW-1185">Reference proteome</keyword>
<dbReference type="EMBL" id="JAAWVO010058105">
    <property type="protein sequence ID" value="MBN3322053.1"/>
    <property type="molecule type" value="Genomic_DNA"/>
</dbReference>
<evidence type="ECO:0000313" key="8">
    <source>
        <dbReference type="Proteomes" id="UP000736164"/>
    </source>
</evidence>
<evidence type="ECO:0000259" key="6">
    <source>
        <dbReference type="PROSITE" id="PS51530"/>
    </source>
</evidence>
<organism evidence="7 8">
    <name type="scientific">Atractosteus spatula</name>
    <name type="common">Alligator gar</name>
    <name type="synonym">Lepisosteus spatula</name>
    <dbReference type="NCBI Taxonomy" id="7917"/>
    <lineage>
        <taxon>Eukaryota</taxon>
        <taxon>Metazoa</taxon>
        <taxon>Chordata</taxon>
        <taxon>Craniata</taxon>
        <taxon>Vertebrata</taxon>
        <taxon>Euteleostomi</taxon>
        <taxon>Actinopterygii</taxon>
        <taxon>Neopterygii</taxon>
        <taxon>Holostei</taxon>
        <taxon>Semionotiformes</taxon>
        <taxon>Lepisosteidae</taxon>
        <taxon>Atractosteus</taxon>
    </lineage>
</organism>
<dbReference type="GO" id="GO:0004869">
    <property type="term" value="F:cysteine-type endopeptidase inhibitor activity"/>
    <property type="evidence" value="ECO:0007669"/>
    <property type="project" value="InterPro"/>
</dbReference>
<gene>
    <name evidence="7" type="primary">Fetub_0</name>
    <name evidence="7" type="ORF">GTO95_0002309</name>
</gene>
<keyword evidence="1 5" id="KW-0732">Signal</keyword>
<dbReference type="PROSITE" id="PS51530">
    <property type="entry name" value="CYSTATIN_FETUIN_B"/>
    <property type="match status" value="2"/>
</dbReference>
<evidence type="ECO:0000256" key="5">
    <source>
        <dbReference type="SAM" id="SignalP"/>
    </source>
</evidence>
<reference evidence="7" key="1">
    <citation type="journal article" date="2021" name="Cell">
        <title>Tracing the genetic footprints of vertebrate landing in non-teleost ray-finned fishes.</title>
        <authorList>
            <person name="Bi X."/>
            <person name="Wang K."/>
            <person name="Yang L."/>
            <person name="Pan H."/>
            <person name="Jiang H."/>
            <person name="Wei Q."/>
            <person name="Fang M."/>
            <person name="Yu H."/>
            <person name="Zhu C."/>
            <person name="Cai Y."/>
            <person name="He Y."/>
            <person name="Gan X."/>
            <person name="Zeng H."/>
            <person name="Yu D."/>
            <person name="Zhu Y."/>
            <person name="Jiang H."/>
            <person name="Qiu Q."/>
            <person name="Yang H."/>
            <person name="Zhang Y.E."/>
            <person name="Wang W."/>
            <person name="Zhu M."/>
            <person name="He S."/>
            <person name="Zhang G."/>
        </authorList>
    </citation>
    <scope>NUCLEOTIDE SEQUENCE</scope>
    <source>
        <strain evidence="7">Allg_001</strain>
    </source>
</reference>
<feature type="signal peptide" evidence="5">
    <location>
        <begin position="1"/>
        <end position="21"/>
    </location>
</feature>
<dbReference type="SUPFAM" id="SSF54403">
    <property type="entry name" value="Cystatin/monellin"/>
    <property type="match status" value="2"/>
</dbReference>
<protein>
    <submittedName>
        <fullName evidence="7">FETUB protein</fullName>
    </submittedName>
</protein>
<feature type="region of interest" description="Disordered" evidence="4">
    <location>
        <begin position="266"/>
        <end position="337"/>
    </location>
</feature>
<name>A0A8J7TG73_ATRSP</name>
<proteinExistence type="predicted"/>
<feature type="chain" id="PRO_5035155437" evidence="5">
    <location>
        <begin position="22"/>
        <end position="366"/>
    </location>
</feature>
<dbReference type="InterPro" id="IPR046350">
    <property type="entry name" value="Cystatin_sf"/>
</dbReference>
<feature type="non-terminal residue" evidence="7">
    <location>
        <position position="1"/>
    </location>
</feature>
<evidence type="ECO:0000256" key="3">
    <source>
        <dbReference type="ARBA" id="ARBA00023180"/>
    </source>
</evidence>
<feature type="domain" description="Cystatin fetuin-B-type" evidence="6">
    <location>
        <begin position="21"/>
        <end position="135"/>
    </location>
</feature>
<dbReference type="InterPro" id="IPR050735">
    <property type="entry name" value="Kininogen_Fetuin_HRG"/>
</dbReference>
<dbReference type="AlphaFoldDB" id="A0A8J7TG73"/>
<dbReference type="PANTHER" id="PTHR13814:SF10">
    <property type="entry name" value="FETUIN-B"/>
    <property type="match status" value="1"/>
</dbReference>
<dbReference type="InterPro" id="IPR000010">
    <property type="entry name" value="Cystatin_dom"/>
</dbReference>
<dbReference type="SMART" id="SM00043">
    <property type="entry name" value="CY"/>
    <property type="match status" value="2"/>
</dbReference>
<comment type="caution">
    <text evidence="7">The sequence shown here is derived from an EMBL/GenBank/DDBJ whole genome shotgun (WGS) entry which is preliminary data.</text>
</comment>
<evidence type="ECO:0000256" key="1">
    <source>
        <dbReference type="ARBA" id="ARBA00022729"/>
    </source>
</evidence>
<dbReference type="Gene3D" id="3.10.450.10">
    <property type="match status" value="2"/>
</dbReference>
<feature type="domain" description="Cystatin fetuin-B-type" evidence="6">
    <location>
        <begin position="146"/>
        <end position="260"/>
    </location>
</feature>
<dbReference type="CDD" id="cd00042">
    <property type="entry name" value="CY"/>
    <property type="match status" value="1"/>
</dbReference>
<accession>A0A8J7TG73</accession>
<dbReference type="PANTHER" id="PTHR13814">
    <property type="entry name" value="FETUIN"/>
    <property type="match status" value="1"/>
</dbReference>
<dbReference type="Proteomes" id="UP000736164">
    <property type="component" value="Unassembled WGS sequence"/>
</dbReference>
<keyword evidence="3" id="KW-0325">Glycoprotein</keyword>
<dbReference type="InterPro" id="IPR025764">
    <property type="entry name" value="Cystatin_Fetuin_B"/>
</dbReference>
<keyword evidence="2" id="KW-1015">Disulfide bond</keyword>
<feature type="non-terminal residue" evidence="7">
    <location>
        <position position="366"/>
    </location>
</feature>
<feature type="compositionally biased region" description="Basic and acidic residues" evidence="4">
    <location>
        <begin position="266"/>
        <end position="277"/>
    </location>
</feature>
<dbReference type="GO" id="GO:0005576">
    <property type="term" value="C:extracellular region"/>
    <property type="evidence" value="ECO:0007669"/>
    <property type="project" value="TreeGrafter"/>
</dbReference>
<evidence type="ECO:0000256" key="2">
    <source>
        <dbReference type="ARBA" id="ARBA00023157"/>
    </source>
</evidence>
<sequence>MKPRVLLPLLSALLLCEGARGEAQAPLQPGSCEDPAVLAAAGLALGKINADRREGYVYSLNRVHDVQQRQEEDTGVVYLLTLDVLDTSCHVLSKRDWKSCEVKEMHDTPSYGKCEASIYINKVRRIVDLRYYNCTLRPVSASRVVSVCPDCPTLVGLDDPAVLLAVENSLAKYNNGSGQTKYFALRNVTNARSTWFQVFRYSVEYIIQETECTKDNTDVDLSKCKLMDCEFAHTGFCKGSYYKPFPPLLTGDNHITATCEIFEPEASRKEEQRHKEAAPQGHGVHSHAPGEQHESHEQHLHEHQHLHAHEHHHHNASDTGTQPHPGPLGTVQELPPDESQPRVFHLLADHHTAANQCPGKKKHVFV</sequence>
<evidence type="ECO:0000313" key="7">
    <source>
        <dbReference type="EMBL" id="MBN3322053.1"/>
    </source>
</evidence>